<keyword evidence="1" id="KW-0812">Transmembrane</keyword>
<evidence type="ECO:0000256" key="1">
    <source>
        <dbReference type="SAM" id="Phobius"/>
    </source>
</evidence>
<keyword evidence="1" id="KW-0472">Membrane</keyword>
<evidence type="ECO:0008006" key="4">
    <source>
        <dbReference type="Google" id="ProtNLM"/>
    </source>
</evidence>
<keyword evidence="3" id="KW-1185">Reference proteome</keyword>
<dbReference type="EMBL" id="BPLR01012869">
    <property type="protein sequence ID" value="GIY57193.1"/>
    <property type="molecule type" value="Genomic_DNA"/>
</dbReference>
<dbReference type="AlphaFoldDB" id="A0AAV4UHF5"/>
<evidence type="ECO:0000313" key="3">
    <source>
        <dbReference type="Proteomes" id="UP001054945"/>
    </source>
</evidence>
<name>A0AAV4UHF5_CAEEX</name>
<sequence>MAVYMLIKSVKSSFVYVLFCVFPFLFSFFLPCTGLEDFRGPVLQECVPLQALLWPRKANPVHAHCHSHTMPREATSKVSSCSLPWPTKLKESVMTPLKN</sequence>
<keyword evidence="1" id="KW-1133">Transmembrane helix</keyword>
<protein>
    <recommendedName>
        <fullName evidence="4">Secreted protein</fullName>
    </recommendedName>
</protein>
<dbReference type="Proteomes" id="UP001054945">
    <property type="component" value="Unassembled WGS sequence"/>
</dbReference>
<reference evidence="2 3" key="1">
    <citation type="submission" date="2021-06" db="EMBL/GenBank/DDBJ databases">
        <title>Caerostris extrusa draft genome.</title>
        <authorList>
            <person name="Kono N."/>
            <person name="Arakawa K."/>
        </authorList>
    </citation>
    <scope>NUCLEOTIDE SEQUENCE [LARGE SCALE GENOMIC DNA]</scope>
</reference>
<comment type="caution">
    <text evidence="2">The sequence shown here is derived from an EMBL/GenBank/DDBJ whole genome shotgun (WGS) entry which is preliminary data.</text>
</comment>
<feature type="transmembrane region" description="Helical" evidence="1">
    <location>
        <begin position="12"/>
        <end position="30"/>
    </location>
</feature>
<evidence type="ECO:0000313" key="2">
    <source>
        <dbReference type="EMBL" id="GIY57193.1"/>
    </source>
</evidence>
<accession>A0AAV4UHF5</accession>
<gene>
    <name evidence="2" type="ORF">CEXT_35391</name>
</gene>
<proteinExistence type="predicted"/>
<organism evidence="2 3">
    <name type="scientific">Caerostris extrusa</name>
    <name type="common">Bark spider</name>
    <name type="synonym">Caerostris bankana</name>
    <dbReference type="NCBI Taxonomy" id="172846"/>
    <lineage>
        <taxon>Eukaryota</taxon>
        <taxon>Metazoa</taxon>
        <taxon>Ecdysozoa</taxon>
        <taxon>Arthropoda</taxon>
        <taxon>Chelicerata</taxon>
        <taxon>Arachnida</taxon>
        <taxon>Araneae</taxon>
        <taxon>Araneomorphae</taxon>
        <taxon>Entelegynae</taxon>
        <taxon>Araneoidea</taxon>
        <taxon>Araneidae</taxon>
        <taxon>Caerostris</taxon>
    </lineage>
</organism>